<name>A0A2N0QRA7_9GLOM</name>
<evidence type="ECO:0000313" key="2">
    <source>
        <dbReference type="Proteomes" id="UP000232688"/>
    </source>
</evidence>
<protein>
    <recommendedName>
        <fullName evidence="3">TLDc domain-containing protein</fullName>
    </recommendedName>
</protein>
<sequence length="93" mass="10656">WQSTSDSFLFSFTKKEEINSAYITRVNLDSQVYAVCYGSNYGPAFGSGWDLIIDRNNIIKTCGRGTYLDVYNIINSGHNHILEDYEVYQVVKK</sequence>
<gene>
    <name evidence="1" type="ORF">RhiirA1_543143</name>
</gene>
<dbReference type="AlphaFoldDB" id="A0A2N0QRA7"/>
<comment type="caution">
    <text evidence="1">The sequence shown here is derived from an EMBL/GenBank/DDBJ whole genome shotgun (WGS) entry which is preliminary data.</text>
</comment>
<dbReference type="VEuPathDB" id="FungiDB:RhiirA1_543143"/>
<accession>A0A2N0QRA7</accession>
<feature type="non-terminal residue" evidence="1">
    <location>
        <position position="1"/>
    </location>
</feature>
<organism evidence="1 2">
    <name type="scientific">Rhizophagus irregularis</name>
    <dbReference type="NCBI Taxonomy" id="588596"/>
    <lineage>
        <taxon>Eukaryota</taxon>
        <taxon>Fungi</taxon>
        <taxon>Fungi incertae sedis</taxon>
        <taxon>Mucoromycota</taxon>
        <taxon>Glomeromycotina</taxon>
        <taxon>Glomeromycetes</taxon>
        <taxon>Glomerales</taxon>
        <taxon>Glomeraceae</taxon>
        <taxon>Rhizophagus</taxon>
    </lineage>
</organism>
<reference evidence="1 2" key="2">
    <citation type="submission" date="2017-10" db="EMBL/GenBank/DDBJ databases">
        <title>Genome analyses suggest a sexual origin of heterokaryosis in a supposedly ancient asexual fungus.</title>
        <authorList>
            <person name="Corradi N."/>
            <person name="Sedzielewska K."/>
            <person name="Noel J."/>
            <person name="Charron P."/>
            <person name="Farinelli L."/>
            <person name="Marton T."/>
            <person name="Kruger M."/>
            <person name="Pelin A."/>
            <person name="Brachmann A."/>
            <person name="Corradi N."/>
        </authorList>
    </citation>
    <scope>NUCLEOTIDE SEQUENCE [LARGE SCALE GENOMIC DNA]</scope>
    <source>
        <strain evidence="1 2">A1</strain>
    </source>
</reference>
<dbReference type="VEuPathDB" id="FungiDB:FUN_025609"/>
<proteinExistence type="predicted"/>
<reference evidence="1 2" key="1">
    <citation type="submission" date="2017-10" db="EMBL/GenBank/DDBJ databases">
        <title>Extensive intraspecific genome diversity in a model arbuscular mycorrhizal fungus.</title>
        <authorList>
            <person name="Chen E.C.H."/>
            <person name="Morin E."/>
            <person name="Baudet D."/>
            <person name="Noel J."/>
            <person name="Ndikumana S."/>
            <person name="Charron P."/>
            <person name="St-Onge C."/>
            <person name="Giorgi J."/>
            <person name="Grigoriev I.V."/>
            <person name="Roux C."/>
            <person name="Martin F.M."/>
            <person name="Corradi N."/>
        </authorList>
    </citation>
    <scope>NUCLEOTIDE SEQUENCE [LARGE SCALE GENOMIC DNA]</scope>
    <source>
        <strain evidence="1 2">A1</strain>
    </source>
</reference>
<dbReference type="Proteomes" id="UP000232688">
    <property type="component" value="Unassembled WGS sequence"/>
</dbReference>
<dbReference type="EMBL" id="LLXH01004065">
    <property type="protein sequence ID" value="PKC53595.1"/>
    <property type="molecule type" value="Genomic_DNA"/>
</dbReference>
<evidence type="ECO:0000313" key="1">
    <source>
        <dbReference type="EMBL" id="PKC53595.1"/>
    </source>
</evidence>
<evidence type="ECO:0008006" key="3">
    <source>
        <dbReference type="Google" id="ProtNLM"/>
    </source>
</evidence>